<reference evidence="1 2" key="1">
    <citation type="journal article" date="2020" name="Mol. Plant">
        <title>The Chromosome-Based Rubber Tree Genome Provides New Insights into Spurge Genome Evolution and Rubber Biosynthesis.</title>
        <authorList>
            <person name="Liu J."/>
            <person name="Shi C."/>
            <person name="Shi C.C."/>
            <person name="Li W."/>
            <person name="Zhang Q.J."/>
            <person name="Zhang Y."/>
            <person name="Li K."/>
            <person name="Lu H.F."/>
            <person name="Shi C."/>
            <person name="Zhu S.T."/>
            <person name="Xiao Z.Y."/>
            <person name="Nan H."/>
            <person name="Yue Y."/>
            <person name="Zhu X.G."/>
            <person name="Wu Y."/>
            <person name="Hong X.N."/>
            <person name="Fan G.Y."/>
            <person name="Tong Y."/>
            <person name="Zhang D."/>
            <person name="Mao C.L."/>
            <person name="Liu Y.L."/>
            <person name="Hao S.J."/>
            <person name="Liu W.Q."/>
            <person name="Lv M.Q."/>
            <person name="Zhang H.B."/>
            <person name="Liu Y."/>
            <person name="Hu-Tang G.R."/>
            <person name="Wang J.P."/>
            <person name="Wang J.H."/>
            <person name="Sun Y.H."/>
            <person name="Ni S.B."/>
            <person name="Chen W.B."/>
            <person name="Zhang X.C."/>
            <person name="Jiao Y.N."/>
            <person name="Eichler E.E."/>
            <person name="Li G.H."/>
            <person name="Liu X."/>
            <person name="Gao L.Z."/>
        </authorList>
    </citation>
    <scope>NUCLEOTIDE SEQUENCE [LARGE SCALE GENOMIC DNA]</scope>
    <source>
        <strain evidence="2">cv. GT1</strain>
        <tissue evidence="1">Leaf</tissue>
    </source>
</reference>
<gene>
    <name evidence="1" type="ORF">GH714_005931</name>
</gene>
<dbReference type="AlphaFoldDB" id="A0A6A6M8B0"/>
<evidence type="ECO:0008006" key="3">
    <source>
        <dbReference type="Google" id="ProtNLM"/>
    </source>
</evidence>
<name>A0A6A6M8B0_HEVBR</name>
<comment type="caution">
    <text evidence="1">The sequence shown here is derived from an EMBL/GenBank/DDBJ whole genome shotgun (WGS) entry which is preliminary data.</text>
</comment>
<dbReference type="InterPro" id="IPR052035">
    <property type="entry name" value="ZnF_BED_domain_contain"/>
</dbReference>
<organism evidence="1 2">
    <name type="scientific">Hevea brasiliensis</name>
    <name type="common">Para rubber tree</name>
    <name type="synonym">Siphonia brasiliensis</name>
    <dbReference type="NCBI Taxonomy" id="3981"/>
    <lineage>
        <taxon>Eukaryota</taxon>
        <taxon>Viridiplantae</taxon>
        <taxon>Streptophyta</taxon>
        <taxon>Embryophyta</taxon>
        <taxon>Tracheophyta</taxon>
        <taxon>Spermatophyta</taxon>
        <taxon>Magnoliopsida</taxon>
        <taxon>eudicotyledons</taxon>
        <taxon>Gunneridae</taxon>
        <taxon>Pentapetalae</taxon>
        <taxon>rosids</taxon>
        <taxon>fabids</taxon>
        <taxon>Malpighiales</taxon>
        <taxon>Euphorbiaceae</taxon>
        <taxon>Crotonoideae</taxon>
        <taxon>Micrandreae</taxon>
        <taxon>Hevea</taxon>
    </lineage>
</organism>
<keyword evidence="2" id="KW-1185">Reference proteome</keyword>
<proteinExistence type="predicted"/>
<dbReference type="PANTHER" id="PTHR46481:SF7">
    <property type="entry name" value="ZINC FINGER BED DOMAIN-CONTAINING PROTEIN RICESLEEPER 2-LIKE"/>
    <property type="match status" value="1"/>
</dbReference>
<protein>
    <recommendedName>
        <fullName evidence="3">hAT-like transposase RNase-H fold domain-containing protein</fullName>
    </recommendedName>
</protein>
<dbReference type="SUPFAM" id="SSF53098">
    <property type="entry name" value="Ribonuclease H-like"/>
    <property type="match status" value="1"/>
</dbReference>
<sequence>MEMCFLGWGVDKVFTITVDSGSSNDLAMSYLRKRSLKWGTSFLDGKFLHMRCIEHIFNLIVVDGLKEVGSSAKQVREAMRFDKQDPYFKIDLIEEDGSNGIHNDDD</sequence>
<dbReference type="Proteomes" id="UP000467840">
    <property type="component" value="Chromosome 14"/>
</dbReference>
<evidence type="ECO:0000313" key="1">
    <source>
        <dbReference type="EMBL" id="KAF2309971.1"/>
    </source>
</evidence>
<dbReference type="EMBL" id="JAAGAX010000006">
    <property type="protein sequence ID" value="KAF2309971.1"/>
    <property type="molecule type" value="Genomic_DNA"/>
</dbReference>
<accession>A0A6A6M8B0</accession>
<dbReference type="InterPro" id="IPR012337">
    <property type="entry name" value="RNaseH-like_sf"/>
</dbReference>
<dbReference type="PANTHER" id="PTHR46481">
    <property type="entry name" value="ZINC FINGER BED DOMAIN-CONTAINING PROTEIN 4"/>
    <property type="match status" value="1"/>
</dbReference>
<evidence type="ECO:0000313" key="2">
    <source>
        <dbReference type="Proteomes" id="UP000467840"/>
    </source>
</evidence>